<feature type="domain" description="Polysaccharide chain length determinant N-terminal" evidence="7">
    <location>
        <begin position="26"/>
        <end position="124"/>
    </location>
</feature>
<dbReference type="SUPFAM" id="SSF160355">
    <property type="entry name" value="Bacterial polysaccharide co-polymerase-like"/>
    <property type="match status" value="1"/>
</dbReference>
<dbReference type="Pfam" id="PF02706">
    <property type="entry name" value="Wzz"/>
    <property type="match status" value="1"/>
</dbReference>
<dbReference type="OrthoDB" id="6565796at2"/>
<dbReference type="PANTHER" id="PTHR32309:SF13">
    <property type="entry name" value="FERRIC ENTEROBACTIN TRANSPORT PROTEIN FEPE"/>
    <property type="match status" value="1"/>
</dbReference>
<keyword evidence="2" id="KW-1003">Cell membrane</keyword>
<accession>A1JMR4</accession>
<dbReference type="PATRIC" id="fig|393305.7.peg.3267"/>
<keyword evidence="4 6" id="KW-1133">Transmembrane helix</keyword>
<organism evidence="8 9">
    <name type="scientific">Yersinia enterocolitica serotype O:8 / biotype 1B (strain NCTC 13174 / 8081)</name>
    <dbReference type="NCBI Taxonomy" id="393305"/>
    <lineage>
        <taxon>Bacteria</taxon>
        <taxon>Pseudomonadati</taxon>
        <taxon>Pseudomonadota</taxon>
        <taxon>Gammaproteobacteria</taxon>
        <taxon>Enterobacterales</taxon>
        <taxon>Yersiniaceae</taxon>
        <taxon>Yersinia</taxon>
    </lineage>
</organism>
<dbReference type="eggNOG" id="COG3765">
    <property type="taxonomic scope" value="Bacteria"/>
</dbReference>
<gene>
    <name evidence="8" type="primary">wzz</name>
    <name evidence="8" type="synonym">cld</name>
    <name evidence="8" type="ordered locus">YE3070</name>
</gene>
<evidence type="ECO:0000256" key="2">
    <source>
        <dbReference type="ARBA" id="ARBA00022475"/>
    </source>
</evidence>
<dbReference type="InterPro" id="IPR050445">
    <property type="entry name" value="Bact_polysacc_biosynth/exp"/>
</dbReference>
<feature type="transmembrane region" description="Helical" evidence="6">
    <location>
        <begin position="43"/>
        <end position="61"/>
    </location>
</feature>
<reference evidence="8 9" key="1">
    <citation type="journal article" date="2006" name="PLoS Genet.">
        <title>The complete genome sequence and comparative genome analysis of the high pathogenicity Yersinia enterocolitica strain 8081.</title>
        <authorList>
            <person name="Thomson N.R."/>
            <person name="Howard S."/>
            <person name="Wren B.W."/>
            <person name="Holden M.T.G."/>
            <person name="Crossman L."/>
            <person name="Challis G.L."/>
            <person name="Churcher C."/>
            <person name="Mungall K."/>
            <person name="Brooks K."/>
            <person name="Chillingworth T."/>
            <person name="Feltwell T."/>
            <person name="Abdellah Z."/>
            <person name="Hauser H."/>
            <person name="Jagels K."/>
            <person name="Maddison M."/>
            <person name="Moule S."/>
            <person name="Sanders M."/>
            <person name="Whitehead S."/>
            <person name="Quail M.A."/>
            <person name="Dougan G."/>
            <person name="Parkhill J."/>
            <person name="Prentice M.B."/>
        </authorList>
    </citation>
    <scope>NUCLEOTIDE SEQUENCE [LARGE SCALE GENOMIC DNA]</scope>
    <source>
        <strain evidence="9">NCTC 13174 / 8081</strain>
    </source>
</reference>
<dbReference type="KEGG" id="yen:YE3070"/>
<keyword evidence="3 6" id="KW-0812">Transmembrane</keyword>
<dbReference type="InterPro" id="IPR003856">
    <property type="entry name" value="LPS_length_determ_N"/>
</dbReference>
<evidence type="ECO:0000256" key="5">
    <source>
        <dbReference type="ARBA" id="ARBA00023136"/>
    </source>
</evidence>
<evidence type="ECO:0000256" key="4">
    <source>
        <dbReference type="ARBA" id="ARBA00022989"/>
    </source>
</evidence>
<sequence>MMSDRSQGNDKKPSPFGKYILPSNKEEVDLIEIISIIFRSSKLIFIVLAIFTLVGGGVVFFSPKEWTSYAIVSVTSDGKMQPLESIESSLSVLNIDLNITADDLLMDFRKYYSSKDMLSKYMSKEKVNANNFAGLKGKNINSDSDVKGNYILTYSSNLEYGLKDVFTGYVNYINRKVNDNLNDQIKFTIDTAKKMATEEYNLALQQVENEHKIRIQRLEYAASIAKAAGLQKPAIGAFDISASSNNYPISMGYDLLNRQLEIERSITDLTSVNADLLNKKLYLNKITALQPVVIDVPTFNYLQEPSDPLQHSVPSEPILQNSRKGLLTIISFSFIGLIGSITFVLMRFFVRERHNSRLEPPKK</sequence>
<evidence type="ECO:0000313" key="8">
    <source>
        <dbReference type="EMBL" id="CAL13105.1"/>
    </source>
</evidence>
<comment type="subcellular location">
    <subcellularLocation>
        <location evidence="1">Cell membrane</location>
        <topology evidence="1">Multi-pass membrane protein</topology>
    </subcellularLocation>
</comment>
<feature type="transmembrane region" description="Helical" evidence="6">
    <location>
        <begin position="325"/>
        <end position="350"/>
    </location>
</feature>
<evidence type="ECO:0000256" key="3">
    <source>
        <dbReference type="ARBA" id="ARBA00022692"/>
    </source>
</evidence>
<protein>
    <submittedName>
        <fullName evidence="8">O-antigen chain length determinant</fullName>
    </submittedName>
</protein>
<evidence type="ECO:0000259" key="7">
    <source>
        <dbReference type="Pfam" id="PF02706"/>
    </source>
</evidence>
<evidence type="ECO:0000313" key="9">
    <source>
        <dbReference type="Proteomes" id="UP000000642"/>
    </source>
</evidence>
<dbReference type="PANTHER" id="PTHR32309">
    <property type="entry name" value="TYROSINE-PROTEIN KINASE"/>
    <property type="match status" value="1"/>
</dbReference>
<dbReference type="EMBL" id="AM286415">
    <property type="protein sequence ID" value="CAL13105.1"/>
    <property type="molecule type" value="Genomic_DNA"/>
</dbReference>
<dbReference type="AlphaFoldDB" id="A1JMR4"/>
<dbReference type="HOGENOM" id="CLU_060925_3_0_6"/>
<dbReference type="GO" id="GO:0004713">
    <property type="term" value="F:protein tyrosine kinase activity"/>
    <property type="evidence" value="ECO:0007669"/>
    <property type="project" value="TreeGrafter"/>
</dbReference>
<evidence type="ECO:0000256" key="1">
    <source>
        <dbReference type="ARBA" id="ARBA00004651"/>
    </source>
</evidence>
<name>A1JMR4_YERE8</name>
<dbReference type="GO" id="GO:0005886">
    <property type="term" value="C:plasma membrane"/>
    <property type="evidence" value="ECO:0007669"/>
    <property type="project" value="UniProtKB-SubCell"/>
</dbReference>
<dbReference type="Gene3D" id="3.30.1890.10">
    <property type="entry name" value="FepE-like"/>
    <property type="match status" value="1"/>
</dbReference>
<dbReference type="Proteomes" id="UP000000642">
    <property type="component" value="Chromosome"/>
</dbReference>
<evidence type="ECO:0000256" key="6">
    <source>
        <dbReference type="SAM" id="Phobius"/>
    </source>
</evidence>
<proteinExistence type="predicted"/>
<keyword evidence="5 6" id="KW-0472">Membrane</keyword>